<dbReference type="PANTHER" id="PTHR47331:SF5">
    <property type="entry name" value="RIBONUCLEASE H"/>
    <property type="match status" value="1"/>
</dbReference>
<dbReference type="SMART" id="SM00343">
    <property type="entry name" value="ZnF_C2HC"/>
    <property type="match status" value="3"/>
</dbReference>
<evidence type="ECO:0000256" key="1">
    <source>
        <dbReference type="SAM" id="MobiDB-lite"/>
    </source>
</evidence>
<feature type="region of interest" description="Disordered" evidence="1">
    <location>
        <begin position="293"/>
        <end position="315"/>
    </location>
</feature>
<dbReference type="InterPro" id="IPR036875">
    <property type="entry name" value="Znf_CCHC_sf"/>
</dbReference>
<dbReference type="Gene3D" id="4.10.60.10">
    <property type="entry name" value="Zinc finger, CCHC-type"/>
    <property type="match status" value="1"/>
</dbReference>
<dbReference type="PROSITE" id="PS50175">
    <property type="entry name" value="ASP_PROT_RETROV"/>
    <property type="match status" value="1"/>
</dbReference>
<feature type="region of interest" description="Disordered" evidence="1">
    <location>
        <begin position="114"/>
        <end position="140"/>
    </location>
</feature>
<dbReference type="EMBL" id="JABDTM020013972">
    <property type="protein sequence ID" value="KAH0819687.1"/>
    <property type="molecule type" value="Genomic_DNA"/>
</dbReference>
<feature type="compositionally biased region" description="Basic and acidic residues" evidence="1">
    <location>
        <begin position="528"/>
        <end position="538"/>
    </location>
</feature>
<reference evidence="3" key="2">
    <citation type="submission" date="2021-08" db="EMBL/GenBank/DDBJ databases">
        <authorList>
            <person name="Eriksson T."/>
        </authorList>
    </citation>
    <scope>NUCLEOTIDE SEQUENCE</scope>
    <source>
        <strain evidence="3">Stoneville</strain>
        <tissue evidence="3">Whole head</tissue>
    </source>
</reference>
<dbReference type="InterPro" id="IPR001995">
    <property type="entry name" value="Peptidase_A2_cat"/>
</dbReference>
<evidence type="ECO:0000313" key="3">
    <source>
        <dbReference type="EMBL" id="KAH0819687.1"/>
    </source>
</evidence>
<protein>
    <recommendedName>
        <fullName evidence="2">Peptidase A2 domain-containing protein</fullName>
    </recommendedName>
</protein>
<evidence type="ECO:0000259" key="2">
    <source>
        <dbReference type="PROSITE" id="PS50175"/>
    </source>
</evidence>
<name>A0A8J6HSS7_TENMO</name>
<dbReference type="GO" id="GO:0003676">
    <property type="term" value="F:nucleic acid binding"/>
    <property type="evidence" value="ECO:0007669"/>
    <property type="project" value="InterPro"/>
</dbReference>
<dbReference type="PANTHER" id="PTHR47331">
    <property type="entry name" value="PHD-TYPE DOMAIN-CONTAINING PROTEIN"/>
    <property type="match status" value="1"/>
</dbReference>
<organism evidence="3 4">
    <name type="scientific">Tenebrio molitor</name>
    <name type="common">Yellow mealworm beetle</name>
    <dbReference type="NCBI Taxonomy" id="7067"/>
    <lineage>
        <taxon>Eukaryota</taxon>
        <taxon>Metazoa</taxon>
        <taxon>Ecdysozoa</taxon>
        <taxon>Arthropoda</taxon>
        <taxon>Hexapoda</taxon>
        <taxon>Insecta</taxon>
        <taxon>Pterygota</taxon>
        <taxon>Neoptera</taxon>
        <taxon>Endopterygota</taxon>
        <taxon>Coleoptera</taxon>
        <taxon>Polyphaga</taxon>
        <taxon>Cucujiformia</taxon>
        <taxon>Tenebrionidae</taxon>
        <taxon>Tenebrio</taxon>
    </lineage>
</organism>
<proteinExistence type="predicted"/>
<dbReference type="InterPro" id="IPR001878">
    <property type="entry name" value="Znf_CCHC"/>
</dbReference>
<feature type="region of interest" description="Disordered" evidence="1">
    <location>
        <begin position="518"/>
        <end position="543"/>
    </location>
</feature>
<feature type="compositionally biased region" description="Basic and acidic residues" evidence="1">
    <location>
        <begin position="116"/>
        <end position="140"/>
    </location>
</feature>
<accession>A0A8J6HSS7</accession>
<comment type="caution">
    <text evidence="3">The sequence shown here is derived from an EMBL/GenBank/DDBJ whole genome shotgun (WGS) entry which is preliminary data.</text>
</comment>
<dbReference type="AlphaFoldDB" id="A0A8J6HSS7"/>
<dbReference type="GO" id="GO:0004190">
    <property type="term" value="F:aspartic-type endopeptidase activity"/>
    <property type="evidence" value="ECO:0007669"/>
    <property type="project" value="InterPro"/>
</dbReference>
<evidence type="ECO:0000313" key="4">
    <source>
        <dbReference type="Proteomes" id="UP000719412"/>
    </source>
</evidence>
<gene>
    <name evidence="3" type="ORF">GEV33_003104</name>
</gene>
<dbReference type="Proteomes" id="UP000719412">
    <property type="component" value="Unassembled WGS sequence"/>
</dbReference>
<dbReference type="GO" id="GO:0008270">
    <property type="term" value="F:zinc ion binding"/>
    <property type="evidence" value="ECO:0007669"/>
    <property type="project" value="InterPro"/>
</dbReference>
<keyword evidence="4" id="KW-1185">Reference proteome</keyword>
<sequence length="892" mass="100267">METDVGINPYKKRESLEAANLKEAMNAVTRIGGKINKVVKNLYHPKTELVDLVAKLNKWAAVFQKESLKAWTEAHKYEPVEKAMRDVDTQADVERETEINKRKATTRNIGCQIDFTSKDNKSNNKNEEKKDMVCQTETRSREGNRLETLQGIDTLEKWVAAEKKEWSGEVYTNTSVLVGNPLVDVKDSIVKAVLVEPTDAAMDLSIQRLYRNRFPELASGAEPIRRKVFRIGHSGTDQDVWKKINRLREETRNKERIAIHHVQCMSVQRLQKMVETVFHGRKTYVIIYTTKQRNEEKEEGGPQDGRKKSNGLRERKSEALIIDPGDWQYADLLKKVKSSVAGTTAKEAIQSVRKTQTGKLLLTVGKGTGQARLLKEQLEKKIGSLNARIAERTETIYVLGVDALVTPQEVVAVVKVPGAMAKKLVEKGKIRVGLAVCRIREKIIVPRCRKCWQFGHAAGDCTSRGGGVTCFNCGAADYKAKECQQNARCTVCKIEGHRYDSKACPEYRKMFEAKKAREVHQRRAMSTKKAETPPKNEEEAGISDARQDVAVHDLLQKTAQDMSADILIIWSAVERALLDSGSETTLIAEHVVHQLQLPRTNSSVNICGIGETAAGSARFQTDVLLKSRVHPEVEYTVTAVILPKLTGCLPRQQIAPVDTFPVDSDDLADPYYFRKAKIGLILGADIYGSLLRPGLKRSSCKQVAAQDTTLGWIITDSVSTPEPNRAVFQCTSPEETRNELHRFWETEEVSVPEQPLTPEDALCEEHFRETYSRNADGRFVVRLPSRPHALLSGDNNRSSCARSLQALERRFAREPSLKETYSSFLTEYEKLGHMSVVPPLSSDQSCWYLPHHAVQQQGPRGTKLRVALLFWAIFPYCYYDGETIAMSSRAIS</sequence>
<reference evidence="3" key="1">
    <citation type="journal article" date="2020" name="J Insects Food Feed">
        <title>The yellow mealworm (Tenebrio molitor) genome: a resource for the emerging insects as food and feed industry.</title>
        <authorList>
            <person name="Eriksson T."/>
            <person name="Andere A."/>
            <person name="Kelstrup H."/>
            <person name="Emery V."/>
            <person name="Picard C."/>
        </authorList>
    </citation>
    <scope>NUCLEOTIDE SEQUENCE</scope>
    <source>
        <strain evidence="3">Stoneville</strain>
        <tissue evidence="3">Whole head</tissue>
    </source>
</reference>
<feature type="domain" description="Peptidase A2" evidence="2">
    <location>
        <begin position="574"/>
        <end position="664"/>
    </location>
</feature>
<dbReference type="SUPFAM" id="SSF57756">
    <property type="entry name" value="Retrovirus zinc finger-like domains"/>
    <property type="match status" value="1"/>
</dbReference>
<dbReference type="GO" id="GO:0006508">
    <property type="term" value="P:proteolysis"/>
    <property type="evidence" value="ECO:0007669"/>
    <property type="project" value="InterPro"/>
</dbReference>